<dbReference type="InterPro" id="IPR012338">
    <property type="entry name" value="Beta-lactam/transpept-like"/>
</dbReference>
<evidence type="ECO:0000256" key="5">
    <source>
        <dbReference type="ARBA" id="ARBA00022801"/>
    </source>
</evidence>
<dbReference type="PROSITE" id="PS51178">
    <property type="entry name" value="PASTA"/>
    <property type="match status" value="1"/>
</dbReference>
<dbReference type="Gene3D" id="3.30.10.20">
    <property type="match status" value="2"/>
</dbReference>
<protein>
    <submittedName>
        <fullName evidence="10">Membrane peptidoglycan carboxypeptidase</fullName>
    </submittedName>
</protein>
<keyword evidence="3" id="KW-0328">Glycosyltransferase</keyword>
<evidence type="ECO:0000256" key="2">
    <source>
        <dbReference type="ARBA" id="ARBA00022670"/>
    </source>
</evidence>
<comment type="catalytic activity">
    <reaction evidence="8">
        <text>[GlcNAc-(1-&gt;4)-Mur2Ac(oyl-L-Ala-gamma-D-Glu-L-Lys-D-Ala-D-Ala)](n)-di-trans,octa-cis-undecaprenyl diphosphate + beta-D-GlcNAc-(1-&gt;4)-Mur2Ac(oyl-L-Ala-gamma-D-Glu-L-Lys-D-Ala-D-Ala)-di-trans,octa-cis-undecaprenyl diphosphate = [GlcNAc-(1-&gt;4)-Mur2Ac(oyl-L-Ala-gamma-D-Glu-L-Lys-D-Ala-D-Ala)](n+1)-di-trans,octa-cis-undecaprenyl diphosphate + di-trans,octa-cis-undecaprenyl diphosphate + H(+)</text>
        <dbReference type="Rhea" id="RHEA:23708"/>
        <dbReference type="Rhea" id="RHEA-COMP:9602"/>
        <dbReference type="Rhea" id="RHEA-COMP:9603"/>
        <dbReference type="ChEBI" id="CHEBI:15378"/>
        <dbReference type="ChEBI" id="CHEBI:58405"/>
        <dbReference type="ChEBI" id="CHEBI:60033"/>
        <dbReference type="ChEBI" id="CHEBI:78435"/>
        <dbReference type="EC" id="2.4.99.28"/>
    </reaction>
</comment>
<comment type="caution">
    <text evidence="10">The sequence shown here is derived from an EMBL/GenBank/DDBJ whole genome shotgun (WGS) entry which is preliminary data.</text>
</comment>
<feature type="domain" description="PASTA" evidence="9">
    <location>
        <begin position="755"/>
        <end position="820"/>
    </location>
</feature>
<keyword evidence="6" id="KW-0511">Multifunctional enzyme</keyword>
<dbReference type="EMBL" id="JAUSXV010000001">
    <property type="protein sequence ID" value="MDQ0649201.1"/>
    <property type="molecule type" value="Genomic_DNA"/>
</dbReference>
<evidence type="ECO:0000313" key="10">
    <source>
        <dbReference type="EMBL" id="MDQ0649201.1"/>
    </source>
</evidence>
<comment type="catalytic activity">
    <reaction evidence="7">
        <text>Preferential cleavage: (Ac)2-L-Lys-D-Ala-|-D-Ala. Also transpeptidation of peptidyl-alanyl moieties that are N-acyl substituents of D-alanine.</text>
        <dbReference type="EC" id="3.4.16.4"/>
    </reaction>
</comment>
<dbReference type="CDD" id="cd06577">
    <property type="entry name" value="PASTA_pknB"/>
    <property type="match status" value="1"/>
</dbReference>
<evidence type="ECO:0000256" key="1">
    <source>
        <dbReference type="ARBA" id="ARBA00022645"/>
    </source>
</evidence>
<evidence type="ECO:0000259" key="9">
    <source>
        <dbReference type="PROSITE" id="PS51178"/>
    </source>
</evidence>
<dbReference type="InterPro" id="IPR001264">
    <property type="entry name" value="Glyco_trans_51"/>
</dbReference>
<dbReference type="Gene3D" id="3.40.710.10">
    <property type="entry name" value="DD-peptidase/beta-lactamase superfamily"/>
    <property type="match status" value="1"/>
</dbReference>
<keyword evidence="5" id="KW-0378">Hydrolase</keyword>
<proteinExistence type="predicted"/>
<keyword evidence="1 10" id="KW-0121">Carboxypeptidase</keyword>
<name>A0AAW8F3Z3_9MICO</name>
<dbReference type="GO" id="GO:0008955">
    <property type="term" value="F:peptidoglycan glycosyltransferase activity"/>
    <property type="evidence" value="ECO:0007669"/>
    <property type="project" value="UniProtKB-EC"/>
</dbReference>
<keyword evidence="2" id="KW-0645">Protease</keyword>
<dbReference type="SUPFAM" id="SSF53955">
    <property type="entry name" value="Lysozyme-like"/>
    <property type="match status" value="1"/>
</dbReference>
<organism evidence="10 11">
    <name type="scientific">Microbacterium natoriense</name>
    <dbReference type="NCBI Taxonomy" id="284570"/>
    <lineage>
        <taxon>Bacteria</taxon>
        <taxon>Bacillati</taxon>
        <taxon>Actinomycetota</taxon>
        <taxon>Actinomycetes</taxon>
        <taxon>Micrococcales</taxon>
        <taxon>Microbacteriaceae</taxon>
        <taxon>Microbacterium</taxon>
    </lineage>
</organism>
<dbReference type="PANTHER" id="PTHR32282">
    <property type="entry name" value="BINDING PROTEIN TRANSPEPTIDASE, PUTATIVE-RELATED"/>
    <property type="match status" value="1"/>
</dbReference>
<evidence type="ECO:0000256" key="4">
    <source>
        <dbReference type="ARBA" id="ARBA00022679"/>
    </source>
</evidence>
<dbReference type="GO" id="GO:0008658">
    <property type="term" value="F:penicillin binding"/>
    <property type="evidence" value="ECO:0007669"/>
    <property type="project" value="InterPro"/>
</dbReference>
<dbReference type="SUPFAM" id="SSF56601">
    <property type="entry name" value="beta-lactamase/transpeptidase-like"/>
    <property type="match status" value="1"/>
</dbReference>
<reference evidence="10 11" key="1">
    <citation type="submission" date="2023-07" db="EMBL/GenBank/DDBJ databases">
        <title>Comparative genomics of wheat-associated soil bacteria to identify genetic determinants of phenazine resistance.</title>
        <authorList>
            <person name="Mouncey N."/>
        </authorList>
    </citation>
    <scope>NUCLEOTIDE SEQUENCE [LARGE SCALE GENOMIC DNA]</scope>
    <source>
        <strain evidence="10 11">W4I9-1</strain>
    </source>
</reference>
<keyword evidence="4" id="KW-0808">Transferase</keyword>
<dbReference type="GO" id="GO:0009252">
    <property type="term" value="P:peptidoglycan biosynthetic process"/>
    <property type="evidence" value="ECO:0007669"/>
    <property type="project" value="TreeGrafter"/>
</dbReference>
<dbReference type="Pfam" id="PF03793">
    <property type="entry name" value="PASTA"/>
    <property type="match status" value="1"/>
</dbReference>
<dbReference type="AlphaFoldDB" id="A0AAW8F3Z3"/>
<dbReference type="Pfam" id="PF00912">
    <property type="entry name" value="Transgly"/>
    <property type="match status" value="1"/>
</dbReference>
<dbReference type="InterPro" id="IPR050396">
    <property type="entry name" value="Glycosyltr_51/Transpeptidase"/>
</dbReference>
<dbReference type="PANTHER" id="PTHR32282:SF33">
    <property type="entry name" value="PEPTIDOGLYCAN GLYCOSYLTRANSFERASE"/>
    <property type="match status" value="1"/>
</dbReference>
<evidence type="ECO:0000256" key="6">
    <source>
        <dbReference type="ARBA" id="ARBA00023268"/>
    </source>
</evidence>
<dbReference type="InterPro" id="IPR023346">
    <property type="entry name" value="Lysozyme-like_dom_sf"/>
</dbReference>
<sequence>MRGRSVESGYSGNSLTIKRMPQKNRTVKSVLGGLVGLVGLSVVAGLLVTASVTPVLAMTGITGSTAFSLFEKLPENLKVNAPMEQSTIYATGTDGNPVALASFYEQNRVPLNFDQVAPVMFDAILSSEDKNFYSHGGVNLGATIKAAFGNVVGSTDRGASTITQQYVKNVQIQECEQNVDTSSKNAENYDAQVKKCWSDYAVATGSEGIERKLREMRYALQIEKDYSKNDILLGYLNISSFGGQVYGIEAAANRYFSTTAANLTLAQAATIAGMVQEPNTLRIDLPNGTWTDKDGVAHNSAADGYAKTLERRNYVLERMLIDGKVTQAQYDEAYATPITPAIKTTTQGCTTAGDNAYFCQYVKSVIESDPAFGDSVEERRANLRRGGMQIYTTLDMRVQQPAIDQVHARVPQTIPGILVGGTGVSIETSTGRILAMAQNTAFNETTTANLAAGETSQVFAADKAHYGSTYGFETGSTYKLFTLLEWLNKGHSVNQVLDGRIRTISPFTACGEKVTNKEKINNFGNGGGSISSVARFTAQSLNTGFLAMAQQLDLCDINEVAKSLGVHYGNGDDITVGGTSANTSPNAPFPSVLGSKSVAPLQMAGAYAAVANNGIFCEPKAIDRVVGSDGQDRKIPDTTCTQVLTPEVAATAAFALRGVMEGGTGGQAKPNDGIQVIGKTGTAEKEHTMLIESSTKVTTAVWVGNIDGRQNLSRFRNGDGTPLNNIRYGLARAIQTAANATYGGDPFPKPDDKLTKQVMADVPNVVGQTIEQATATLETAGFTVAVGAPVDSDQPTNIIVAQDPSGQAATGTTITISPSNGTGATIPASVIGESKANAQNTLFGAGFTSIAFDNSCNPPNAKVATTDPAAGTAANKSTTIQITCQ</sequence>
<dbReference type="InterPro" id="IPR001460">
    <property type="entry name" value="PCN-bd_Tpept"/>
</dbReference>
<dbReference type="InterPro" id="IPR005543">
    <property type="entry name" value="PASTA_dom"/>
</dbReference>
<dbReference type="GO" id="GO:0006508">
    <property type="term" value="P:proteolysis"/>
    <property type="evidence" value="ECO:0007669"/>
    <property type="project" value="UniProtKB-KW"/>
</dbReference>
<evidence type="ECO:0000256" key="7">
    <source>
        <dbReference type="ARBA" id="ARBA00034000"/>
    </source>
</evidence>
<evidence type="ECO:0000256" key="3">
    <source>
        <dbReference type="ARBA" id="ARBA00022676"/>
    </source>
</evidence>
<accession>A0AAW8F3Z3</accession>
<keyword evidence="11" id="KW-1185">Reference proteome</keyword>
<evidence type="ECO:0000313" key="11">
    <source>
        <dbReference type="Proteomes" id="UP001244427"/>
    </source>
</evidence>
<dbReference type="GO" id="GO:0009002">
    <property type="term" value="F:serine-type D-Ala-D-Ala carboxypeptidase activity"/>
    <property type="evidence" value="ECO:0007669"/>
    <property type="project" value="UniProtKB-EC"/>
</dbReference>
<dbReference type="SMART" id="SM00740">
    <property type="entry name" value="PASTA"/>
    <property type="match status" value="2"/>
</dbReference>
<evidence type="ECO:0000256" key="8">
    <source>
        <dbReference type="ARBA" id="ARBA00049902"/>
    </source>
</evidence>
<dbReference type="Gene3D" id="1.10.3810.10">
    <property type="entry name" value="Biosynthetic peptidoglycan transglycosylase-like"/>
    <property type="match status" value="1"/>
</dbReference>
<dbReference type="GO" id="GO:0030288">
    <property type="term" value="C:outer membrane-bounded periplasmic space"/>
    <property type="evidence" value="ECO:0007669"/>
    <property type="project" value="TreeGrafter"/>
</dbReference>
<dbReference type="Pfam" id="PF00905">
    <property type="entry name" value="Transpeptidase"/>
    <property type="match status" value="1"/>
</dbReference>
<dbReference type="InterPro" id="IPR036950">
    <property type="entry name" value="PBP_transglycosylase"/>
</dbReference>
<gene>
    <name evidence="10" type="ORF">QFZ53_003397</name>
</gene>
<dbReference type="Proteomes" id="UP001244427">
    <property type="component" value="Unassembled WGS sequence"/>
</dbReference>